<feature type="compositionally biased region" description="Polar residues" evidence="11">
    <location>
        <begin position="560"/>
        <end position="570"/>
    </location>
</feature>
<accession>A0A9P4MIM9</accession>
<proteinExistence type="inferred from homology"/>
<feature type="region of interest" description="Disordered" evidence="11">
    <location>
        <begin position="474"/>
        <end position="509"/>
    </location>
</feature>
<dbReference type="GO" id="GO:0120029">
    <property type="term" value="P:proton export across plasma membrane"/>
    <property type="evidence" value="ECO:0007669"/>
    <property type="project" value="InterPro"/>
</dbReference>
<dbReference type="Pfam" id="PF00999">
    <property type="entry name" value="Na_H_Exchanger"/>
    <property type="match status" value="1"/>
</dbReference>
<feature type="compositionally biased region" description="Polar residues" evidence="11">
    <location>
        <begin position="493"/>
        <end position="503"/>
    </location>
</feature>
<keyword evidence="7" id="KW-0915">Sodium</keyword>
<evidence type="ECO:0000256" key="11">
    <source>
        <dbReference type="SAM" id="MobiDB-lite"/>
    </source>
</evidence>
<evidence type="ECO:0000259" key="13">
    <source>
        <dbReference type="Pfam" id="PF00999"/>
    </source>
</evidence>
<feature type="transmembrane region" description="Helical" evidence="12">
    <location>
        <begin position="105"/>
        <end position="128"/>
    </location>
</feature>
<name>A0A9P4MIM9_9PEZI</name>
<evidence type="ECO:0000256" key="7">
    <source>
        <dbReference type="ARBA" id="ARBA00023053"/>
    </source>
</evidence>
<reference evidence="14" key="1">
    <citation type="journal article" date="2020" name="Stud. Mycol.">
        <title>101 Dothideomycetes genomes: a test case for predicting lifestyles and emergence of pathogens.</title>
        <authorList>
            <person name="Haridas S."/>
            <person name="Albert R."/>
            <person name="Binder M."/>
            <person name="Bloem J."/>
            <person name="Labutti K."/>
            <person name="Salamov A."/>
            <person name="Andreopoulos B."/>
            <person name="Baker S."/>
            <person name="Barry K."/>
            <person name="Bills G."/>
            <person name="Bluhm B."/>
            <person name="Cannon C."/>
            <person name="Castanera R."/>
            <person name="Culley D."/>
            <person name="Daum C."/>
            <person name="Ezra D."/>
            <person name="Gonzalez J."/>
            <person name="Henrissat B."/>
            <person name="Kuo A."/>
            <person name="Liang C."/>
            <person name="Lipzen A."/>
            <person name="Lutzoni F."/>
            <person name="Magnuson J."/>
            <person name="Mondo S."/>
            <person name="Nolan M."/>
            <person name="Ohm R."/>
            <person name="Pangilinan J."/>
            <person name="Park H.-J."/>
            <person name="Ramirez L."/>
            <person name="Alfaro M."/>
            <person name="Sun H."/>
            <person name="Tritt A."/>
            <person name="Yoshinaga Y."/>
            <person name="Zwiers L.-H."/>
            <person name="Turgeon B."/>
            <person name="Goodwin S."/>
            <person name="Spatafora J."/>
            <person name="Crous P."/>
            <person name="Grigoriev I."/>
        </authorList>
    </citation>
    <scope>NUCLEOTIDE SEQUENCE</scope>
    <source>
        <strain evidence="14">CBS 260.36</strain>
    </source>
</reference>
<keyword evidence="8" id="KW-0406">Ion transport</keyword>
<evidence type="ECO:0000313" key="14">
    <source>
        <dbReference type="EMBL" id="KAF2156150.1"/>
    </source>
</evidence>
<gene>
    <name evidence="14" type="ORF">K461DRAFT_303551</name>
</gene>
<dbReference type="Proteomes" id="UP000799439">
    <property type="component" value="Unassembled WGS sequence"/>
</dbReference>
<keyword evidence="10" id="KW-0739">Sodium transport</keyword>
<feature type="transmembrane region" description="Helical" evidence="12">
    <location>
        <begin position="415"/>
        <end position="437"/>
    </location>
</feature>
<keyword evidence="9 12" id="KW-0472">Membrane</keyword>
<evidence type="ECO:0000256" key="4">
    <source>
        <dbReference type="ARBA" id="ARBA00022449"/>
    </source>
</evidence>
<dbReference type="GO" id="GO:0005886">
    <property type="term" value="C:plasma membrane"/>
    <property type="evidence" value="ECO:0007669"/>
    <property type="project" value="InterPro"/>
</dbReference>
<evidence type="ECO:0000313" key="15">
    <source>
        <dbReference type="Proteomes" id="UP000799439"/>
    </source>
</evidence>
<feature type="region of interest" description="Disordered" evidence="11">
    <location>
        <begin position="523"/>
        <end position="627"/>
    </location>
</feature>
<feature type="transmembrane region" description="Helical" evidence="12">
    <location>
        <begin position="219"/>
        <end position="238"/>
    </location>
</feature>
<evidence type="ECO:0000256" key="5">
    <source>
        <dbReference type="ARBA" id="ARBA00022692"/>
    </source>
</evidence>
<comment type="subcellular location">
    <subcellularLocation>
        <location evidence="1">Membrane</location>
        <topology evidence="1">Multi-pass membrane protein</topology>
    </subcellularLocation>
</comment>
<feature type="transmembrane region" description="Helical" evidence="12">
    <location>
        <begin position="73"/>
        <end position="93"/>
    </location>
</feature>
<keyword evidence="5 12" id="KW-0812">Transmembrane</keyword>
<feature type="transmembrane region" description="Helical" evidence="12">
    <location>
        <begin position="35"/>
        <end position="53"/>
    </location>
</feature>
<dbReference type="OrthoDB" id="5327978at2759"/>
<keyword evidence="6 12" id="KW-1133">Transmembrane helix</keyword>
<feature type="transmembrane region" description="Helical" evidence="12">
    <location>
        <begin position="310"/>
        <end position="328"/>
    </location>
</feature>
<dbReference type="InterPro" id="IPR006153">
    <property type="entry name" value="Cation/H_exchanger_TM"/>
</dbReference>
<evidence type="ECO:0000256" key="6">
    <source>
        <dbReference type="ARBA" id="ARBA00022989"/>
    </source>
</evidence>
<dbReference type="GO" id="GO:0036376">
    <property type="term" value="P:sodium ion export across plasma membrane"/>
    <property type="evidence" value="ECO:0007669"/>
    <property type="project" value="InterPro"/>
</dbReference>
<feature type="transmembrane region" description="Helical" evidence="12">
    <location>
        <begin position="372"/>
        <end position="391"/>
    </location>
</feature>
<dbReference type="EMBL" id="ML996082">
    <property type="protein sequence ID" value="KAF2156150.1"/>
    <property type="molecule type" value="Genomic_DNA"/>
</dbReference>
<dbReference type="PANTHER" id="PTHR31382:SF1">
    <property type="entry name" value="SODIUM ION_PROTON EXCHANGER (EUROFUNG)"/>
    <property type="match status" value="1"/>
</dbReference>
<evidence type="ECO:0000256" key="1">
    <source>
        <dbReference type="ARBA" id="ARBA00004141"/>
    </source>
</evidence>
<comment type="caution">
    <text evidence="14">The sequence shown here is derived from an EMBL/GenBank/DDBJ whole genome shotgun (WGS) entry which is preliminary data.</text>
</comment>
<feature type="compositionally biased region" description="Polar residues" evidence="11">
    <location>
        <begin position="523"/>
        <end position="533"/>
    </location>
</feature>
<evidence type="ECO:0000256" key="2">
    <source>
        <dbReference type="ARBA" id="ARBA00005248"/>
    </source>
</evidence>
<evidence type="ECO:0000256" key="8">
    <source>
        <dbReference type="ARBA" id="ARBA00023065"/>
    </source>
</evidence>
<sequence>MPSLSVVNFNIVCATLGGFITCFGLVSYLLKEKFYLSEALISLVAGLIFSPHATNLIRPLDYALGDPTTVDTITLYFSRLVLGVQLVLAGVQLPSRYLKTEWRSLSLLLGPGMCGMWIITSLLVFALVPHIDFLSALAIGACVTPTDPVLSNSIVKGKFADKNIPRELQKIIVAESGANDGLGYPFLFLPLYLLKYLHAGGQGTVGGAGEAIRLWFGETLGYTIMLSVVYGATVGWIAKELLHWAEERKYVDRESFLVFAITLALFITGTVGLIGSDDVLACFVAGNTFTWDDWFRLETLDDSLQPTIDMLLNVAIFIWFGAVTPWSSFAHNDYISIWRLVVLGLLVLLLRRLPVVMAMHKKIHQIEGFRHALFVGFFGPIGVSAIFYIYLSQEFLAGITVDGKQRGDAQRLSEILTIVVWFLAICSIVVHGVSIPLGKLGLYLPRTISAAVSSDRPSLAPGFSSSRVSLQNPLDAVGLRSRRPRSQERSRSLYQQDSTDSPNRPSPSPVILLRRLHASIFSRSTPEASNPAHSSAEGGASNISAPLDARPLGRIVSRPEGSNPTPSNASDPYLGPTQANPGSERSSFHGLSSPPGPVPDRPSSPANAGAGPDDGGKFNRTIRWGDE</sequence>
<feature type="transmembrane region" description="Helical" evidence="12">
    <location>
        <begin position="258"/>
        <end position="289"/>
    </location>
</feature>
<dbReference type="AlphaFoldDB" id="A0A9P4MIM9"/>
<keyword evidence="4" id="KW-0050">Antiport</keyword>
<dbReference type="PANTHER" id="PTHR31382">
    <property type="entry name" value="NA(+)/H(+) ANTIPORTER"/>
    <property type="match status" value="1"/>
</dbReference>
<keyword evidence="15" id="KW-1185">Reference proteome</keyword>
<evidence type="ECO:0000256" key="10">
    <source>
        <dbReference type="ARBA" id="ARBA00023201"/>
    </source>
</evidence>
<protein>
    <recommendedName>
        <fullName evidence="13">Cation/H+ exchanger transmembrane domain-containing protein</fullName>
    </recommendedName>
</protein>
<dbReference type="GO" id="GO:0015385">
    <property type="term" value="F:sodium:proton antiporter activity"/>
    <property type="evidence" value="ECO:0007669"/>
    <property type="project" value="InterPro"/>
</dbReference>
<keyword evidence="3" id="KW-0813">Transport</keyword>
<organism evidence="14 15">
    <name type="scientific">Myriangium duriaei CBS 260.36</name>
    <dbReference type="NCBI Taxonomy" id="1168546"/>
    <lineage>
        <taxon>Eukaryota</taxon>
        <taxon>Fungi</taxon>
        <taxon>Dikarya</taxon>
        <taxon>Ascomycota</taxon>
        <taxon>Pezizomycotina</taxon>
        <taxon>Dothideomycetes</taxon>
        <taxon>Dothideomycetidae</taxon>
        <taxon>Myriangiales</taxon>
        <taxon>Myriangiaceae</taxon>
        <taxon>Myriangium</taxon>
    </lineage>
</organism>
<evidence type="ECO:0000256" key="9">
    <source>
        <dbReference type="ARBA" id="ARBA00023136"/>
    </source>
</evidence>
<feature type="transmembrane region" description="Helical" evidence="12">
    <location>
        <begin position="6"/>
        <end position="28"/>
    </location>
</feature>
<evidence type="ECO:0000256" key="3">
    <source>
        <dbReference type="ARBA" id="ARBA00022448"/>
    </source>
</evidence>
<evidence type="ECO:0000256" key="12">
    <source>
        <dbReference type="SAM" id="Phobius"/>
    </source>
</evidence>
<dbReference type="InterPro" id="IPR004712">
    <property type="entry name" value="Na+/H+_antiporter_fungi"/>
</dbReference>
<dbReference type="FunFam" id="1.20.1530.20:FF:000015">
    <property type="entry name" value="Na(+)/H(+) antiporter 2"/>
    <property type="match status" value="1"/>
</dbReference>
<comment type="similarity">
    <text evidence="2">Belongs to the fungal Na(+)/H(+) exchanger family.</text>
</comment>
<feature type="domain" description="Cation/H+ exchanger transmembrane" evidence="13">
    <location>
        <begin position="25"/>
        <end position="435"/>
    </location>
</feature>
<dbReference type="GO" id="GO:0042391">
    <property type="term" value="P:regulation of membrane potential"/>
    <property type="evidence" value="ECO:0007669"/>
    <property type="project" value="InterPro"/>
</dbReference>
<feature type="transmembrane region" description="Helical" evidence="12">
    <location>
        <begin position="334"/>
        <end position="351"/>
    </location>
</feature>